<sequence>MANVACHQYNKQNMTRAADVMAYSQAVASNTDGIQHKQFVTPTLNVFEFAYRSKTLQKYFSVTPGSNRTIQHAETIAKLLYQHGLPLIAGINSVGQLAVGDESALVPWDLSLHFEMQNLVRVLGMSPAEATNSATRDATKWHRMADRSSIQVEKSADLVLLNKDPLADIANTLSIDRIWAFGVPVALVAQTTNSSMTNPASTPVKVK</sequence>
<dbReference type="Gene3D" id="3.40.50.10910">
    <property type="entry name" value="Amidohydrolase"/>
    <property type="match status" value="1"/>
</dbReference>
<evidence type="ECO:0000313" key="1">
    <source>
        <dbReference type="EMBL" id="KAF5568998.1"/>
    </source>
</evidence>
<reference evidence="1 2" key="1">
    <citation type="submission" date="2020-05" db="EMBL/GenBank/DDBJ databases">
        <title>Identification and distribution of gene clusters putatively required for synthesis of sphingolipid metabolism inhibitors in phylogenetically diverse species of the filamentous fungus Fusarium.</title>
        <authorList>
            <person name="Kim H.-S."/>
            <person name="Busman M."/>
            <person name="Brown D.W."/>
            <person name="Divon H."/>
            <person name="Uhlig S."/>
            <person name="Proctor R.H."/>
        </authorList>
    </citation>
    <scope>NUCLEOTIDE SEQUENCE [LARGE SCALE GENOMIC DNA]</scope>
    <source>
        <strain evidence="1 2">NRRL 25211</strain>
    </source>
</reference>
<dbReference type="Gene3D" id="3.30.110.90">
    <property type="entry name" value="Amidohydrolase"/>
    <property type="match status" value="1"/>
</dbReference>
<evidence type="ECO:0000313" key="2">
    <source>
        <dbReference type="Proteomes" id="UP000544095"/>
    </source>
</evidence>
<dbReference type="AlphaFoldDB" id="A0A8H5KAL4"/>
<proteinExistence type="predicted"/>
<dbReference type="InterPro" id="IPR011059">
    <property type="entry name" value="Metal-dep_hydrolase_composite"/>
</dbReference>
<dbReference type="InterPro" id="IPR051781">
    <property type="entry name" value="Metallo-dep_Hydrolase"/>
</dbReference>
<dbReference type="PANTHER" id="PTHR43135:SF3">
    <property type="entry name" value="ALPHA-D-RIBOSE 1-METHYLPHOSPHONATE 5-TRIPHOSPHATE DIPHOSPHATASE"/>
    <property type="match status" value="1"/>
</dbReference>
<dbReference type="Gene3D" id="1.20.58.520">
    <property type="entry name" value="Amidohydrolase"/>
    <property type="match status" value="1"/>
</dbReference>
<name>A0A8H5KAL4_9HYPO</name>
<dbReference type="GO" id="GO:0016810">
    <property type="term" value="F:hydrolase activity, acting on carbon-nitrogen (but not peptide) bonds"/>
    <property type="evidence" value="ECO:0007669"/>
    <property type="project" value="InterPro"/>
</dbReference>
<keyword evidence="2" id="KW-1185">Reference proteome</keyword>
<dbReference type="PANTHER" id="PTHR43135">
    <property type="entry name" value="ALPHA-D-RIBOSE 1-METHYLPHOSPHONATE 5-TRIPHOSPHATE DIPHOSPHATASE"/>
    <property type="match status" value="1"/>
</dbReference>
<dbReference type="SUPFAM" id="SSF51556">
    <property type="entry name" value="Metallo-dependent hydrolases"/>
    <property type="match status" value="1"/>
</dbReference>
<dbReference type="InterPro" id="IPR032466">
    <property type="entry name" value="Metal_Hydrolase"/>
</dbReference>
<keyword evidence="1" id="KW-0378">Hydrolase</keyword>
<dbReference type="Proteomes" id="UP000544095">
    <property type="component" value="Unassembled WGS sequence"/>
</dbReference>
<organism evidence="1 2">
    <name type="scientific">Fusarium pseudoanthophilum</name>
    <dbReference type="NCBI Taxonomy" id="48495"/>
    <lineage>
        <taxon>Eukaryota</taxon>
        <taxon>Fungi</taxon>
        <taxon>Dikarya</taxon>
        <taxon>Ascomycota</taxon>
        <taxon>Pezizomycotina</taxon>
        <taxon>Sordariomycetes</taxon>
        <taxon>Hypocreomycetidae</taxon>
        <taxon>Hypocreales</taxon>
        <taxon>Nectriaceae</taxon>
        <taxon>Fusarium</taxon>
        <taxon>Fusarium fujikuroi species complex</taxon>
    </lineage>
</organism>
<dbReference type="Gene3D" id="2.30.40.10">
    <property type="entry name" value="Urease, subunit C, domain 1"/>
    <property type="match status" value="1"/>
</dbReference>
<protein>
    <submittedName>
        <fullName evidence="1">Amidohydrolase</fullName>
    </submittedName>
</protein>
<comment type="caution">
    <text evidence="1">The sequence shown here is derived from an EMBL/GenBank/DDBJ whole genome shotgun (WGS) entry which is preliminary data.</text>
</comment>
<accession>A0A8H5KAL4</accession>
<dbReference type="EMBL" id="JAAOAR010001278">
    <property type="protein sequence ID" value="KAF5568998.1"/>
    <property type="molecule type" value="Genomic_DNA"/>
</dbReference>
<gene>
    <name evidence="1" type="ORF">FPANT_13990</name>
</gene>